<dbReference type="Gene3D" id="1.10.8.10">
    <property type="entry name" value="DNA helicase RuvA subunit, C-terminal domain"/>
    <property type="match status" value="1"/>
</dbReference>
<evidence type="ECO:0000313" key="9">
    <source>
        <dbReference type="Proteomes" id="UP000253740"/>
    </source>
</evidence>
<evidence type="ECO:0000256" key="4">
    <source>
        <dbReference type="ARBA" id="ARBA00023172"/>
    </source>
</evidence>
<dbReference type="Gene3D" id="2.40.50.140">
    <property type="entry name" value="Nucleic acid-binding proteins"/>
    <property type="match status" value="1"/>
</dbReference>
<evidence type="ECO:0000256" key="3">
    <source>
        <dbReference type="ARBA" id="ARBA00023125"/>
    </source>
</evidence>
<keyword evidence="8" id="KW-0067">ATP-binding</keyword>
<dbReference type="GO" id="GO:0048476">
    <property type="term" value="C:Holliday junction resolvase complex"/>
    <property type="evidence" value="ECO:0007669"/>
    <property type="project" value="UniProtKB-UniRule"/>
</dbReference>
<dbReference type="Gene3D" id="1.10.150.20">
    <property type="entry name" value="5' to 3' exonuclease, C-terminal subdomain"/>
    <property type="match status" value="1"/>
</dbReference>
<name>A0A0K8QKP5_9GAMM</name>
<keyword evidence="8" id="KW-0547">Nucleotide-binding</keyword>
<evidence type="ECO:0000259" key="7">
    <source>
        <dbReference type="SMART" id="SM00278"/>
    </source>
</evidence>
<dbReference type="GO" id="GO:0000400">
    <property type="term" value="F:four-way junction DNA binding"/>
    <property type="evidence" value="ECO:0007669"/>
    <property type="project" value="UniProtKB-UniRule"/>
</dbReference>
<dbReference type="Pfam" id="PF07499">
    <property type="entry name" value="RuvA_C"/>
    <property type="match status" value="1"/>
</dbReference>
<dbReference type="GO" id="GO:0009378">
    <property type="term" value="F:four-way junction helicase activity"/>
    <property type="evidence" value="ECO:0007669"/>
    <property type="project" value="InterPro"/>
</dbReference>
<evidence type="ECO:0000256" key="5">
    <source>
        <dbReference type="ARBA" id="ARBA00023204"/>
    </source>
</evidence>
<keyword evidence="8" id="KW-0378">Hydrolase</keyword>
<keyword evidence="3 6" id="KW-0238">DNA-binding</keyword>
<gene>
    <name evidence="6" type="primary">ruvA</name>
    <name evidence="8" type="ORF">MBSD_n0345</name>
</gene>
<dbReference type="STRING" id="1475481.GCA_000953855_00349"/>
<dbReference type="Proteomes" id="UP000253740">
    <property type="component" value="Unassembled WGS sequence"/>
</dbReference>
<dbReference type="GO" id="GO:0009379">
    <property type="term" value="C:Holliday junction helicase complex"/>
    <property type="evidence" value="ECO:0007669"/>
    <property type="project" value="InterPro"/>
</dbReference>
<dbReference type="GO" id="GO:0005524">
    <property type="term" value="F:ATP binding"/>
    <property type="evidence" value="ECO:0007669"/>
    <property type="project" value="InterPro"/>
</dbReference>
<keyword evidence="9" id="KW-1185">Reference proteome</keyword>
<comment type="subunit">
    <text evidence="6">Homotetramer. Forms an RuvA(8)-RuvB(12)-Holliday junction (HJ) complex. HJ DNA is sandwiched between 2 RuvA tetramers; dsDNA enters through RuvA and exits via RuvB. An RuvB hexamer assembles on each DNA strand where it exits the tetramer. Each RuvB hexamer is contacted by two RuvA subunits (via domain III) on 2 adjacent RuvB subunits; this complex drives branch migration. In the full resolvosome a probable DNA-RuvA(4)-RuvB(12)-RuvC(2) complex forms which resolves the HJ.</text>
</comment>
<feature type="region of interest" description="Domain III" evidence="6">
    <location>
        <begin position="159"/>
        <end position="203"/>
    </location>
</feature>
<feature type="region of interest" description="Domain I" evidence="6">
    <location>
        <begin position="6"/>
        <end position="69"/>
    </location>
</feature>
<reference evidence="8" key="1">
    <citation type="submission" date="2015-08" db="EMBL/GenBank/DDBJ databases">
        <title>Complete DNA Sequence of Pseudomonas syringae pv. actinidiae, the Causal Agent of Kiwifruit Canker Disease.</title>
        <authorList>
            <person name="Rikkerink E.H.A."/>
            <person name="Fineran P.C."/>
        </authorList>
    </citation>
    <scope>NUCLEOTIDE SEQUENCE</scope>
    <source>
        <strain evidence="8">SkMP5</strain>
    </source>
</reference>
<dbReference type="InterPro" id="IPR000085">
    <property type="entry name" value="RuvA"/>
</dbReference>
<keyword evidence="1 6" id="KW-0963">Cytoplasm</keyword>
<dbReference type="InterPro" id="IPR003583">
    <property type="entry name" value="Hlx-hairpin-Hlx_DNA-bd_motif"/>
</dbReference>
<keyword evidence="4 6" id="KW-0233">DNA recombination</keyword>
<dbReference type="InterPro" id="IPR012340">
    <property type="entry name" value="NA-bd_OB-fold"/>
</dbReference>
<dbReference type="Pfam" id="PF01330">
    <property type="entry name" value="RuvA_N"/>
    <property type="match status" value="1"/>
</dbReference>
<keyword evidence="2 6" id="KW-0227">DNA damage</keyword>
<dbReference type="SMART" id="SM00278">
    <property type="entry name" value="HhH1"/>
    <property type="match status" value="2"/>
</dbReference>
<evidence type="ECO:0000256" key="2">
    <source>
        <dbReference type="ARBA" id="ARBA00022763"/>
    </source>
</evidence>
<evidence type="ECO:0000256" key="6">
    <source>
        <dbReference type="HAMAP-Rule" id="MF_00031"/>
    </source>
</evidence>
<comment type="similarity">
    <text evidence="6">Belongs to the RuvA family.</text>
</comment>
<dbReference type="GO" id="GO:0006281">
    <property type="term" value="P:DNA repair"/>
    <property type="evidence" value="ECO:0007669"/>
    <property type="project" value="UniProtKB-UniRule"/>
</dbReference>
<keyword evidence="8" id="KW-0347">Helicase</keyword>
<dbReference type="HAMAP" id="MF_00031">
    <property type="entry name" value="DNA_HJ_migration_RuvA"/>
    <property type="match status" value="1"/>
</dbReference>
<dbReference type="InterPro" id="IPR010994">
    <property type="entry name" value="RuvA_2-like"/>
</dbReference>
<evidence type="ECO:0000313" key="8">
    <source>
        <dbReference type="EMBL" id="GAP65057.1"/>
    </source>
</evidence>
<dbReference type="SUPFAM" id="SSF46929">
    <property type="entry name" value="DNA helicase RuvA subunit, C-terminal domain"/>
    <property type="match status" value="1"/>
</dbReference>
<feature type="domain" description="Helix-hairpin-helix DNA-binding motif class 1" evidence="7">
    <location>
        <begin position="113"/>
        <end position="132"/>
    </location>
</feature>
<dbReference type="CDD" id="cd14332">
    <property type="entry name" value="UBA_RuvA_C"/>
    <property type="match status" value="1"/>
</dbReference>
<feature type="domain" description="Helix-hairpin-helix DNA-binding motif class 1" evidence="7">
    <location>
        <begin position="78"/>
        <end position="97"/>
    </location>
</feature>
<dbReference type="SUPFAM" id="SSF50249">
    <property type="entry name" value="Nucleic acid-binding proteins"/>
    <property type="match status" value="1"/>
</dbReference>
<accession>A0A0K8QKP5</accession>
<dbReference type="EMBL" id="DF970146">
    <property type="protein sequence ID" value="GAP65057.1"/>
    <property type="molecule type" value="Genomic_DNA"/>
</dbReference>
<comment type="caution">
    <text evidence="6">Lacks conserved residue(s) required for the propagation of feature annotation.</text>
</comment>
<dbReference type="InterPro" id="IPR036267">
    <property type="entry name" value="RuvA_C_sf"/>
</dbReference>
<dbReference type="Pfam" id="PF14520">
    <property type="entry name" value="HHH_5"/>
    <property type="match status" value="1"/>
</dbReference>
<dbReference type="InterPro" id="IPR013849">
    <property type="entry name" value="DNA_helicase_Holl-junc_RuvA_I"/>
</dbReference>
<sequence>METQAMIGRLRGTLIVKQPPWIVLDVHGVGYELEVPMSTLYDLPEPGREVTLLTHYAAKEDTVALYGFLREAERALFRNLQKVSGIGARTALAVLSGVSTADFARLVQAGDVVALTRIPGIGKKTAERIVVELRDRVDGFAGAVPALATGGAVPKDPVAEATVALQQLGYKPAEAQRLVKDAARDGDAAETIIRKALRAALGG</sequence>
<feature type="region of interest" description="Domain II" evidence="6">
    <location>
        <begin position="70"/>
        <end position="147"/>
    </location>
</feature>
<proteinExistence type="inferred from homology"/>
<dbReference type="GO" id="GO:0005737">
    <property type="term" value="C:cytoplasm"/>
    <property type="evidence" value="ECO:0007669"/>
    <property type="project" value="UniProtKB-SubCell"/>
</dbReference>
<evidence type="ECO:0000256" key="1">
    <source>
        <dbReference type="ARBA" id="ARBA00022490"/>
    </source>
</evidence>
<protein>
    <recommendedName>
        <fullName evidence="6">Holliday junction branch migration complex subunit RuvA</fullName>
    </recommendedName>
</protein>
<comment type="domain">
    <text evidence="6">Has three domains with a flexible linker between the domains II and III and assumes an 'L' shape. Domain III is highly mobile and contacts RuvB.</text>
</comment>
<dbReference type="InterPro" id="IPR011114">
    <property type="entry name" value="RuvA_C"/>
</dbReference>
<organism evidence="8">
    <name type="scientific">Mizugakiibacter sediminis</name>
    <dbReference type="NCBI Taxonomy" id="1475481"/>
    <lineage>
        <taxon>Bacteria</taxon>
        <taxon>Pseudomonadati</taxon>
        <taxon>Pseudomonadota</taxon>
        <taxon>Gammaproteobacteria</taxon>
        <taxon>Lysobacterales</taxon>
        <taxon>Rhodanobacteraceae</taxon>
        <taxon>Mizugakiibacter</taxon>
    </lineage>
</organism>
<comment type="subcellular location">
    <subcellularLocation>
        <location evidence="6">Cytoplasm</location>
    </subcellularLocation>
</comment>
<dbReference type="NCBIfam" id="TIGR00084">
    <property type="entry name" value="ruvA"/>
    <property type="match status" value="1"/>
</dbReference>
<dbReference type="AlphaFoldDB" id="A0A0K8QKP5"/>
<comment type="function">
    <text evidence="6">The RuvA-RuvB-RuvC complex processes Holliday junction (HJ) DNA during genetic recombination and DNA repair, while the RuvA-RuvB complex plays an important role in the rescue of blocked DNA replication forks via replication fork reversal (RFR). RuvA specifically binds to HJ cruciform DNA, conferring on it an open structure. The RuvB hexamer acts as an ATP-dependent pump, pulling dsDNA into and through the RuvAB complex. HJ branch migration allows RuvC to scan DNA until it finds its consensus sequence, where it cleaves and resolves the cruciform DNA.</text>
</comment>
<keyword evidence="5 6" id="KW-0234">DNA repair</keyword>
<dbReference type="SUPFAM" id="SSF47781">
    <property type="entry name" value="RuvA domain 2-like"/>
    <property type="match status" value="1"/>
</dbReference>
<dbReference type="GO" id="GO:0006310">
    <property type="term" value="P:DNA recombination"/>
    <property type="evidence" value="ECO:0007669"/>
    <property type="project" value="UniProtKB-UniRule"/>
</dbReference>